<evidence type="ECO:0000256" key="2">
    <source>
        <dbReference type="ARBA" id="ARBA00023134"/>
    </source>
</evidence>
<dbReference type="PROSITE" id="PS51420">
    <property type="entry name" value="RHO"/>
    <property type="match status" value="1"/>
</dbReference>
<dbReference type="Pfam" id="PF00071">
    <property type="entry name" value="Ras"/>
    <property type="match status" value="1"/>
</dbReference>
<dbReference type="SMART" id="SM00173">
    <property type="entry name" value="RAS"/>
    <property type="match status" value="1"/>
</dbReference>
<proteinExistence type="predicted"/>
<dbReference type="SMART" id="SM00175">
    <property type="entry name" value="RAB"/>
    <property type="match status" value="1"/>
</dbReference>
<keyword evidence="2" id="KW-0342">GTP-binding</keyword>
<dbReference type="SMART" id="SM00174">
    <property type="entry name" value="RHO"/>
    <property type="match status" value="1"/>
</dbReference>
<dbReference type="PANTHER" id="PTHR24072">
    <property type="entry name" value="RHO FAMILY GTPASE"/>
    <property type="match status" value="1"/>
</dbReference>
<name>N1PDF1_DOTSN</name>
<dbReference type="eggNOG" id="KOG0393">
    <property type="taxonomic scope" value="Eukaryota"/>
</dbReference>
<dbReference type="HOGENOM" id="CLU_1224739_0_0_1"/>
<organism evidence="3 4">
    <name type="scientific">Dothistroma septosporum (strain NZE10 / CBS 128990)</name>
    <name type="common">Red band needle blight fungus</name>
    <name type="synonym">Mycosphaerella pini</name>
    <dbReference type="NCBI Taxonomy" id="675120"/>
    <lineage>
        <taxon>Eukaryota</taxon>
        <taxon>Fungi</taxon>
        <taxon>Dikarya</taxon>
        <taxon>Ascomycota</taxon>
        <taxon>Pezizomycotina</taxon>
        <taxon>Dothideomycetes</taxon>
        <taxon>Dothideomycetidae</taxon>
        <taxon>Mycosphaerellales</taxon>
        <taxon>Mycosphaerellaceae</taxon>
        <taxon>Dothistroma</taxon>
    </lineage>
</organism>
<evidence type="ECO:0000313" key="4">
    <source>
        <dbReference type="Proteomes" id="UP000016933"/>
    </source>
</evidence>
<dbReference type="EMBL" id="KB446544">
    <property type="protein sequence ID" value="EME40129.1"/>
    <property type="molecule type" value="Genomic_DNA"/>
</dbReference>
<dbReference type="GO" id="GO:0003924">
    <property type="term" value="F:GTPase activity"/>
    <property type="evidence" value="ECO:0007669"/>
    <property type="project" value="InterPro"/>
</dbReference>
<protein>
    <submittedName>
        <fullName evidence="3">Uncharacterized protein</fullName>
    </submittedName>
</protein>
<dbReference type="InterPro" id="IPR001806">
    <property type="entry name" value="Small_GTPase"/>
</dbReference>
<dbReference type="PRINTS" id="PR00449">
    <property type="entry name" value="RASTRNSFRMNG"/>
</dbReference>
<reference evidence="3 4" key="2">
    <citation type="journal article" date="2012" name="PLoS Pathog.">
        <title>Diverse lifestyles and strategies of plant pathogenesis encoded in the genomes of eighteen Dothideomycetes fungi.</title>
        <authorList>
            <person name="Ohm R.A."/>
            <person name="Feau N."/>
            <person name="Henrissat B."/>
            <person name="Schoch C.L."/>
            <person name="Horwitz B.A."/>
            <person name="Barry K.W."/>
            <person name="Condon B.J."/>
            <person name="Copeland A.C."/>
            <person name="Dhillon B."/>
            <person name="Glaser F."/>
            <person name="Hesse C.N."/>
            <person name="Kosti I."/>
            <person name="LaButti K."/>
            <person name="Lindquist E.A."/>
            <person name="Lucas S."/>
            <person name="Salamov A.A."/>
            <person name="Bradshaw R.E."/>
            <person name="Ciuffetti L."/>
            <person name="Hamelin R.C."/>
            <person name="Kema G.H.J."/>
            <person name="Lawrence C."/>
            <person name="Scott J.A."/>
            <person name="Spatafora J.W."/>
            <person name="Turgeon B.G."/>
            <person name="de Wit P.J.G.M."/>
            <person name="Zhong S."/>
            <person name="Goodwin S.B."/>
            <person name="Grigoriev I.V."/>
        </authorList>
    </citation>
    <scope>NUCLEOTIDE SEQUENCE [LARGE SCALE GENOMIC DNA]</scope>
    <source>
        <strain evidence="4">NZE10 / CBS 128990</strain>
    </source>
</reference>
<accession>N1PDF1</accession>
<keyword evidence="4" id="KW-1185">Reference proteome</keyword>
<dbReference type="SUPFAM" id="SSF52540">
    <property type="entry name" value="P-loop containing nucleoside triphosphate hydrolases"/>
    <property type="match status" value="1"/>
</dbReference>
<dbReference type="GO" id="GO:0007264">
    <property type="term" value="P:small GTPase-mediated signal transduction"/>
    <property type="evidence" value="ECO:0007669"/>
    <property type="project" value="InterPro"/>
</dbReference>
<gene>
    <name evidence="3" type="ORF">DOTSEDRAFT_137782</name>
</gene>
<dbReference type="Proteomes" id="UP000016933">
    <property type="component" value="Unassembled WGS sequence"/>
</dbReference>
<dbReference type="InterPro" id="IPR003578">
    <property type="entry name" value="Small_GTPase_Rho"/>
</dbReference>
<evidence type="ECO:0000256" key="1">
    <source>
        <dbReference type="ARBA" id="ARBA00022741"/>
    </source>
</evidence>
<sequence length="226" mass="25063">MSGASSADSFLSIKPSKRNRLGPSISSPGTPLRLVLVGDPLCGKTAIARRFAYGDFVPVWGQFGAFKYDMALTTDRSGKTIEIDFWDAAGQPEFCPSRFEAYLHLQCILICFSVGMKDSFDNVADVWIQEVLTRSRRVPILLIGYKTNLRASPRNSEMIPLGAPVLMEEYQGVETAASIGAEKYLECSAKDGDGVVQVFGAAIQLALSHRRKERRKRSFFRRFASH</sequence>
<dbReference type="STRING" id="675120.N1PDF1"/>
<dbReference type="OrthoDB" id="8830751at2759"/>
<dbReference type="Gene3D" id="3.40.50.300">
    <property type="entry name" value="P-loop containing nucleotide triphosphate hydrolases"/>
    <property type="match status" value="1"/>
</dbReference>
<dbReference type="InterPro" id="IPR027417">
    <property type="entry name" value="P-loop_NTPase"/>
</dbReference>
<reference evidence="4" key="1">
    <citation type="journal article" date="2012" name="PLoS Genet.">
        <title>The genomes of the fungal plant pathogens Cladosporium fulvum and Dothistroma septosporum reveal adaptation to different hosts and lifestyles but also signatures of common ancestry.</title>
        <authorList>
            <person name="de Wit P.J.G.M."/>
            <person name="van der Burgt A."/>
            <person name="Oekmen B."/>
            <person name="Stergiopoulos I."/>
            <person name="Abd-Elsalam K.A."/>
            <person name="Aerts A.L."/>
            <person name="Bahkali A.H."/>
            <person name="Beenen H.G."/>
            <person name="Chettri P."/>
            <person name="Cox M.P."/>
            <person name="Datema E."/>
            <person name="de Vries R.P."/>
            <person name="Dhillon B."/>
            <person name="Ganley A.R."/>
            <person name="Griffiths S.A."/>
            <person name="Guo Y."/>
            <person name="Hamelin R.C."/>
            <person name="Henrissat B."/>
            <person name="Kabir M.S."/>
            <person name="Jashni M.K."/>
            <person name="Kema G."/>
            <person name="Klaubauf S."/>
            <person name="Lapidus A."/>
            <person name="Levasseur A."/>
            <person name="Lindquist E."/>
            <person name="Mehrabi R."/>
            <person name="Ohm R.A."/>
            <person name="Owen T.J."/>
            <person name="Salamov A."/>
            <person name="Schwelm A."/>
            <person name="Schijlen E."/>
            <person name="Sun H."/>
            <person name="van den Burg H.A."/>
            <person name="van Ham R.C.H.J."/>
            <person name="Zhang S."/>
            <person name="Goodwin S.B."/>
            <person name="Grigoriev I.V."/>
            <person name="Collemare J."/>
            <person name="Bradshaw R.E."/>
        </authorList>
    </citation>
    <scope>NUCLEOTIDE SEQUENCE [LARGE SCALE GENOMIC DNA]</scope>
    <source>
        <strain evidence="4">NZE10 / CBS 128990</strain>
    </source>
</reference>
<dbReference type="PROSITE" id="PS51419">
    <property type="entry name" value="RAB"/>
    <property type="match status" value="1"/>
</dbReference>
<evidence type="ECO:0000313" key="3">
    <source>
        <dbReference type="EMBL" id="EME40129.1"/>
    </source>
</evidence>
<keyword evidence="1" id="KW-0547">Nucleotide-binding</keyword>
<dbReference type="GO" id="GO:0005525">
    <property type="term" value="F:GTP binding"/>
    <property type="evidence" value="ECO:0007669"/>
    <property type="project" value="UniProtKB-KW"/>
</dbReference>
<dbReference type="AlphaFoldDB" id="N1PDF1"/>